<dbReference type="InterPro" id="IPR036849">
    <property type="entry name" value="Enolase-like_C_sf"/>
</dbReference>
<dbReference type="AlphaFoldDB" id="A0A0B2UFE8"/>
<comment type="pathway">
    <text evidence="1">Carbohydrate degradation; glycolysis; pyruvate from D-glyceraldehyde 3-phosphate: step 4/5.</text>
</comment>
<evidence type="ECO:0000259" key="10">
    <source>
        <dbReference type="SMART" id="SM01192"/>
    </source>
</evidence>
<feature type="binding site" evidence="8">
    <location>
        <position position="286"/>
    </location>
    <ligand>
        <name>substrate</name>
    </ligand>
</feature>
<keyword evidence="9" id="KW-0479">Metal-binding</keyword>
<evidence type="ECO:0000256" key="4">
    <source>
        <dbReference type="ARBA" id="ARBA00022842"/>
    </source>
</evidence>
<evidence type="ECO:0000256" key="8">
    <source>
        <dbReference type="PIRSR" id="PIRSR001400-2"/>
    </source>
</evidence>
<keyword evidence="6" id="KW-0456">Lyase</keyword>
<comment type="cofactor">
    <cofactor evidence="9">
        <name>Mg(2+)</name>
        <dbReference type="ChEBI" id="CHEBI:18420"/>
    </cofactor>
    <text evidence="9">Mg(2+) is required for catalysis and for stabilizing the dimer.</text>
</comment>
<dbReference type="SUPFAM" id="SSF51604">
    <property type="entry name" value="Enolase C-terminal domain-like"/>
    <property type="match status" value="1"/>
</dbReference>
<dbReference type="SMART" id="SM01192">
    <property type="entry name" value="Enolase_C"/>
    <property type="match status" value="1"/>
</dbReference>
<feature type="binding site" evidence="8">
    <location>
        <position position="389"/>
    </location>
    <ligand>
        <name>substrate</name>
    </ligand>
</feature>
<dbReference type="SUPFAM" id="SSF54826">
    <property type="entry name" value="Enolase N-terminal domain-like"/>
    <property type="match status" value="1"/>
</dbReference>
<feature type="binding site" evidence="9">
    <location>
        <position position="286"/>
    </location>
    <ligand>
        <name>Mg(2+)</name>
        <dbReference type="ChEBI" id="CHEBI:18420"/>
    </ligand>
</feature>
<sequence>MKVKDVLTKIVPRSILTSRGYPTIEVDLQTSMGTFRASCPSGASTGSKEAMVILDGDDEYNGRGVKHAIQKINVMEQNLMMLSCNATDINGIDNYLLSLDSSPNKSNVGGNTMIALSMAFCKMCAAFSSMRVDEYLSITSGFDRKMPVPHFNLLNGGAHSGNGMSVQEIMVAYQYDDLERNIESVCVLYESLRKLIAEEYGSLYVSVGDEGGYAPPIKSIEEGLDLIIKASEMCGRTNFRFAIDFAANEFYRDGKYIFDGNEYSTSELGKKYLGILASYPQIYSLEDPFNEGDYEGWKWLTQNAGASVNIVGDDLTVTNSRLVDDAGAKRLCNVLLVKPNQIGTVSEVIEAIKIARMHNMKIMVSHRSGETEDCFISDLAVGVGAEYIKAGAPCRGERVAKYNQLLRLNENRHNV</sequence>
<evidence type="ECO:0000256" key="1">
    <source>
        <dbReference type="ARBA" id="ARBA00005031"/>
    </source>
</evidence>
<feature type="binding site" evidence="8">
    <location>
        <position position="168"/>
    </location>
    <ligand>
        <name>substrate</name>
    </ligand>
</feature>
<dbReference type="InterPro" id="IPR020811">
    <property type="entry name" value="Enolase_N"/>
</dbReference>
<keyword evidence="13" id="KW-1185">Reference proteome</keyword>
<dbReference type="CDD" id="cd03313">
    <property type="entry name" value="enolase"/>
    <property type="match status" value="1"/>
</dbReference>
<dbReference type="EMBL" id="JOKQ01000005">
    <property type="protein sequence ID" value="KHN69761.1"/>
    <property type="molecule type" value="Genomic_DNA"/>
</dbReference>
<dbReference type="HAMAP" id="MF_00318">
    <property type="entry name" value="Enolase"/>
    <property type="match status" value="1"/>
</dbReference>
<evidence type="ECO:0000256" key="5">
    <source>
        <dbReference type="ARBA" id="ARBA00023152"/>
    </source>
</evidence>
<dbReference type="InParanoid" id="A0A0B2UFE8"/>
<feature type="domain" description="Enolase N-terminal" evidence="11">
    <location>
        <begin position="7"/>
        <end position="136"/>
    </location>
</feature>
<comment type="similarity">
    <text evidence="2">Belongs to the enolase family.</text>
</comment>
<evidence type="ECO:0000256" key="6">
    <source>
        <dbReference type="ARBA" id="ARBA00023239"/>
    </source>
</evidence>
<evidence type="ECO:0000313" key="12">
    <source>
        <dbReference type="EMBL" id="KHN69761.1"/>
    </source>
</evidence>
<evidence type="ECO:0000256" key="7">
    <source>
        <dbReference type="PIRSR" id="PIRSR001400-1"/>
    </source>
</evidence>
<evidence type="ECO:0000256" key="2">
    <source>
        <dbReference type="ARBA" id="ARBA00009604"/>
    </source>
</evidence>
<dbReference type="SFLD" id="SFLDS00001">
    <property type="entry name" value="Enolase"/>
    <property type="match status" value="1"/>
</dbReference>
<dbReference type="GO" id="GO:0000015">
    <property type="term" value="C:phosphopyruvate hydratase complex"/>
    <property type="evidence" value="ECO:0007669"/>
    <property type="project" value="InterPro"/>
</dbReference>
<dbReference type="SFLD" id="SFLDG00178">
    <property type="entry name" value="enolase"/>
    <property type="match status" value="1"/>
</dbReference>
<evidence type="ECO:0000256" key="3">
    <source>
        <dbReference type="ARBA" id="ARBA00012058"/>
    </source>
</evidence>
<dbReference type="InterPro" id="IPR000941">
    <property type="entry name" value="Enolase"/>
</dbReference>
<feature type="binding site" evidence="8">
    <location>
        <position position="159"/>
    </location>
    <ligand>
        <name>substrate</name>
    </ligand>
</feature>
<dbReference type="VEuPathDB" id="MicrosporidiaDB:M896_051700"/>
<feature type="binding site" evidence="9">
    <location>
        <position position="313"/>
    </location>
    <ligand>
        <name>Mg(2+)</name>
        <dbReference type="ChEBI" id="CHEBI:18420"/>
    </ligand>
</feature>
<feature type="active site" description="Proton donor" evidence="7">
    <location>
        <position position="210"/>
    </location>
</feature>
<dbReference type="InterPro" id="IPR020810">
    <property type="entry name" value="Enolase_C"/>
</dbReference>
<dbReference type="FunCoup" id="A0A0B2UFE8">
    <property type="interactions" value="121"/>
</dbReference>
<dbReference type="HOGENOM" id="CLU_031223_2_1_1"/>
<accession>A0A0B2UFE8</accession>
<proteinExistence type="inferred from homology"/>
<feature type="binding site" evidence="8">
    <location>
        <begin position="365"/>
        <end position="368"/>
    </location>
    <ligand>
        <name>substrate</name>
    </ligand>
</feature>
<reference evidence="12 13" key="1">
    <citation type="journal article" date="2014" name="MBio">
        <title>The Ordospora colligata genome; evolution of extreme reduction in microsporidia and host-to-parasite horizontal gene transfer.</title>
        <authorList>
            <person name="Pombert J.-F."/>
            <person name="Haag K.L."/>
            <person name="Beidas S."/>
            <person name="Ebert D."/>
            <person name="Keeling P.J."/>
        </authorList>
    </citation>
    <scope>NUCLEOTIDE SEQUENCE [LARGE SCALE GENOMIC DNA]</scope>
    <source>
        <strain evidence="12 13">OC4</strain>
    </source>
</reference>
<dbReference type="Proteomes" id="UP000031056">
    <property type="component" value="Unassembled WGS sequence"/>
</dbReference>
<feature type="active site" description="Proton acceptor" evidence="7">
    <location>
        <position position="338"/>
    </location>
</feature>
<dbReference type="OrthoDB" id="1739814at2759"/>
<evidence type="ECO:0000313" key="13">
    <source>
        <dbReference type="Proteomes" id="UP000031056"/>
    </source>
</evidence>
<feature type="binding site" evidence="8">
    <location>
        <position position="313"/>
    </location>
    <ligand>
        <name>substrate</name>
    </ligand>
</feature>
<dbReference type="RefSeq" id="XP_014563803.1">
    <property type="nucleotide sequence ID" value="XM_014708317.1"/>
</dbReference>
<evidence type="ECO:0000256" key="9">
    <source>
        <dbReference type="PIRSR" id="PIRSR001400-3"/>
    </source>
</evidence>
<name>A0A0B2UFE8_9MICR</name>
<dbReference type="Pfam" id="PF00113">
    <property type="entry name" value="Enolase_C"/>
    <property type="match status" value="1"/>
</dbReference>
<dbReference type="Gene3D" id="3.20.20.120">
    <property type="entry name" value="Enolase-like C-terminal domain"/>
    <property type="match status" value="1"/>
</dbReference>
<dbReference type="EC" id="4.2.1.11" evidence="3"/>
<keyword evidence="5" id="KW-0324">Glycolysis</keyword>
<dbReference type="PANTHER" id="PTHR11902">
    <property type="entry name" value="ENOLASE"/>
    <property type="match status" value="1"/>
</dbReference>
<dbReference type="PRINTS" id="PR00148">
    <property type="entry name" value="ENOLASE"/>
</dbReference>
<dbReference type="PIRSF" id="PIRSF001400">
    <property type="entry name" value="Enolase"/>
    <property type="match status" value="1"/>
</dbReference>
<dbReference type="SFLD" id="SFLDF00002">
    <property type="entry name" value="enolase"/>
    <property type="match status" value="1"/>
</dbReference>
<dbReference type="Gene3D" id="3.30.390.10">
    <property type="entry name" value="Enolase-like, N-terminal domain"/>
    <property type="match status" value="1"/>
</dbReference>
<dbReference type="SMART" id="SM01193">
    <property type="entry name" value="Enolase_N"/>
    <property type="match status" value="1"/>
</dbReference>
<dbReference type="STRING" id="1354746.A0A0B2UFE8"/>
<comment type="caution">
    <text evidence="12">The sequence shown here is derived from an EMBL/GenBank/DDBJ whole genome shotgun (WGS) entry which is preliminary data.</text>
</comment>
<evidence type="ECO:0000259" key="11">
    <source>
        <dbReference type="SMART" id="SM01193"/>
    </source>
</evidence>
<dbReference type="PANTHER" id="PTHR11902:SF1">
    <property type="entry name" value="ENOLASE"/>
    <property type="match status" value="1"/>
</dbReference>
<dbReference type="GO" id="GO:0006096">
    <property type="term" value="P:glycolytic process"/>
    <property type="evidence" value="ECO:0007669"/>
    <property type="project" value="UniProtKB-UniPathway"/>
</dbReference>
<feature type="domain" description="Enolase C-terminal TIM barrel" evidence="10">
    <location>
        <begin position="143"/>
        <end position="414"/>
    </location>
</feature>
<protein>
    <recommendedName>
        <fullName evidence="3">phosphopyruvate hydratase</fullName>
        <ecNumber evidence="3">4.2.1.11</ecNumber>
    </recommendedName>
</protein>
<keyword evidence="4 9" id="KW-0460">Magnesium</keyword>
<dbReference type="GeneID" id="26261823"/>
<dbReference type="GO" id="GO:0004634">
    <property type="term" value="F:phosphopyruvate hydratase activity"/>
    <property type="evidence" value="ECO:0007669"/>
    <property type="project" value="UniProtKB-EC"/>
</dbReference>
<gene>
    <name evidence="12" type="ORF">M896_051700</name>
</gene>
<dbReference type="GO" id="GO:0000287">
    <property type="term" value="F:magnesium ion binding"/>
    <property type="evidence" value="ECO:0007669"/>
    <property type="project" value="InterPro"/>
</dbReference>
<dbReference type="InterPro" id="IPR029017">
    <property type="entry name" value="Enolase-like_N"/>
</dbReference>
<dbReference type="Pfam" id="PF03952">
    <property type="entry name" value="Enolase_N"/>
    <property type="match status" value="1"/>
</dbReference>
<dbReference type="UniPathway" id="UPA00109">
    <property type="reaction ID" value="UER00187"/>
</dbReference>
<organism evidence="12 13">
    <name type="scientific">Ordospora colligata OC4</name>
    <dbReference type="NCBI Taxonomy" id="1354746"/>
    <lineage>
        <taxon>Eukaryota</taxon>
        <taxon>Fungi</taxon>
        <taxon>Fungi incertae sedis</taxon>
        <taxon>Microsporidia</taxon>
        <taxon>Ordosporidae</taxon>
        <taxon>Ordospora</taxon>
    </lineage>
</organism>